<comment type="pathway">
    <text evidence="2">Protein modification; protein glycosylation.</text>
</comment>
<organism evidence="16 17">
    <name type="scientific">Lentinula raphanica</name>
    <dbReference type="NCBI Taxonomy" id="153919"/>
    <lineage>
        <taxon>Eukaryota</taxon>
        <taxon>Fungi</taxon>
        <taxon>Dikarya</taxon>
        <taxon>Basidiomycota</taxon>
        <taxon>Agaricomycotina</taxon>
        <taxon>Agaricomycetes</taxon>
        <taxon>Agaricomycetidae</taxon>
        <taxon>Agaricales</taxon>
        <taxon>Marasmiineae</taxon>
        <taxon>Omphalotaceae</taxon>
        <taxon>Lentinula</taxon>
    </lineage>
</organism>
<feature type="chain" id="PRO_5041387170" description="alpha-1,2-Mannosidase" evidence="15">
    <location>
        <begin position="24"/>
        <end position="544"/>
    </location>
</feature>
<accession>A0AA38P1B9</accession>
<evidence type="ECO:0000256" key="5">
    <source>
        <dbReference type="ARBA" id="ARBA00022801"/>
    </source>
</evidence>
<keyword evidence="6 13" id="KW-1015">Disulfide bond</keyword>
<feature type="active site" evidence="11">
    <location>
        <position position="401"/>
    </location>
</feature>
<protein>
    <recommendedName>
        <fullName evidence="14">alpha-1,2-Mannosidase</fullName>
        <ecNumber evidence="14">3.2.1.-</ecNumber>
    </recommendedName>
</protein>
<feature type="signal peptide" evidence="15">
    <location>
        <begin position="1"/>
        <end position="23"/>
    </location>
</feature>
<feature type="active site" description="Proton donor" evidence="11">
    <location>
        <position position="124"/>
    </location>
</feature>
<dbReference type="GO" id="GO:0005975">
    <property type="term" value="P:carbohydrate metabolic process"/>
    <property type="evidence" value="ECO:0007669"/>
    <property type="project" value="InterPro"/>
</dbReference>
<keyword evidence="12" id="KW-0479">Metal-binding</keyword>
<comment type="caution">
    <text evidence="16">The sequence shown here is derived from an EMBL/GenBank/DDBJ whole genome shotgun (WGS) entry which is preliminary data.</text>
</comment>
<evidence type="ECO:0000256" key="9">
    <source>
        <dbReference type="ARBA" id="ARBA00047669"/>
    </source>
</evidence>
<dbReference type="PRINTS" id="PR00747">
    <property type="entry name" value="GLYHDRLASE47"/>
</dbReference>
<dbReference type="InterPro" id="IPR001382">
    <property type="entry name" value="Glyco_hydro_47"/>
</dbReference>
<dbReference type="Proteomes" id="UP001163846">
    <property type="component" value="Unassembled WGS sequence"/>
</dbReference>
<dbReference type="PANTHER" id="PTHR11742:SF101">
    <property type="entry name" value="MANNOSYL-OLIGOSACCHARIDE ALPHA-1,2-MANNOSIDASE 1B"/>
    <property type="match status" value="1"/>
</dbReference>
<evidence type="ECO:0000256" key="10">
    <source>
        <dbReference type="ARBA" id="ARBA00048605"/>
    </source>
</evidence>
<comment type="similarity">
    <text evidence="3 14">Belongs to the glycosyl hydrolase 47 family.</text>
</comment>
<dbReference type="AlphaFoldDB" id="A0AA38P1B9"/>
<keyword evidence="5 14" id="KW-0378">Hydrolase</keyword>
<dbReference type="GO" id="GO:0004571">
    <property type="term" value="F:mannosyl-oligosaccharide 1,2-alpha-mannosidase activity"/>
    <property type="evidence" value="ECO:0007669"/>
    <property type="project" value="UniProtKB-EC"/>
</dbReference>
<dbReference type="FunFam" id="1.50.10.10:FF:000047">
    <property type="entry name" value="Mannosyl-oligosaccharide alpha-1,2-mannosidase"/>
    <property type="match status" value="1"/>
</dbReference>
<dbReference type="InterPro" id="IPR050749">
    <property type="entry name" value="Glycosyl_Hydrolase_47"/>
</dbReference>
<feature type="disulfide bond" evidence="13">
    <location>
        <begin position="319"/>
        <end position="348"/>
    </location>
</feature>
<name>A0AA38P1B9_9AGAR</name>
<comment type="catalytic activity">
    <reaction evidence="10">
        <text>N(4)-(alpha-D-Man-(1-&gt;2)-alpha-D-Man-(1-&gt;2)-alpha-D-Man-(1-&gt;3)-[alpha-D-Man-(1-&gt;2)-alpha-D-Man-(1-&gt;3)-[alpha-D-Man-(1-&gt;2)-alpha-D-Man-(1-&gt;6)]-alpha-D-Man-(1-&gt;6)]-beta-D-Man-(1-&gt;4)-beta-D-GlcNAc-(1-&gt;4)-beta-D-GlcNAc)-L-asparaginyl-[protein] (N-glucan mannose isomer 9A1,2,3B1,2,3) + 4 H2O = N(4)-(alpha-D-Man-(1-&gt;3)-[alpha-D-Man-(1-&gt;3)-[alpha-D-Man-(1-&gt;6)]-alpha-D-Man-(1-&gt;6)]-beta-D-Man-(1-&gt;4)-beta-D-GlcNAc-(1-&gt;4)-beta-D-GlcNAc)-L-asparaginyl-[protein] (N-glucan mannose isomer 5A1,2) + 4 beta-D-mannose</text>
        <dbReference type="Rhea" id="RHEA:56008"/>
        <dbReference type="Rhea" id="RHEA-COMP:14356"/>
        <dbReference type="Rhea" id="RHEA-COMP:14367"/>
        <dbReference type="ChEBI" id="CHEBI:15377"/>
        <dbReference type="ChEBI" id="CHEBI:28563"/>
        <dbReference type="ChEBI" id="CHEBI:59087"/>
        <dbReference type="ChEBI" id="CHEBI:139493"/>
        <dbReference type="EC" id="3.2.1.113"/>
    </reaction>
</comment>
<evidence type="ECO:0000256" key="13">
    <source>
        <dbReference type="PIRSR" id="PIRSR601382-3"/>
    </source>
</evidence>
<dbReference type="Pfam" id="PF01532">
    <property type="entry name" value="Glyco_hydro_47"/>
    <property type="match status" value="1"/>
</dbReference>
<evidence type="ECO:0000256" key="11">
    <source>
        <dbReference type="PIRSR" id="PIRSR601382-1"/>
    </source>
</evidence>
<evidence type="ECO:0000256" key="8">
    <source>
        <dbReference type="ARBA" id="ARBA00023295"/>
    </source>
</evidence>
<dbReference type="PANTHER" id="PTHR11742">
    <property type="entry name" value="MANNOSYL-OLIGOSACCHARIDE ALPHA-1,2-MANNOSIDASE-RELATED"/>
    <property type="match status" value="1"/>
</dbReference>
<dbReference type="Gene3D" id="1.50.10.10">
    <property type="match status" value="1"/>
</dbReference>
<dbReference type="SUPFAM" id="SSF48225">
    <property type="entry name" value="Seven-hairpin glycosidases"/>
    <property type="match status" value="1"/>
</dbReference>
<dbReference type="EMBL" id="MU806526">
    <property type="protein sequence ID" value="KAJ3834487.1"/>
    <property type="molecule type" value="Genomic_DNA"/>
</dbReference>
<evidence type="ECO:0000256" key="7">
    <source>
        <dbReference type="ARBA" id="ARBA00023180"/>
    </source>
</evidence>
<feature type="active site" evidence="11">
    <location>
        <position position="255"/>
    </location>
</feature>
<dbReference type="InterPro" id="IPR012341">
    <property type="entry name" value="6hp_glycosidase-like_sf"/>
</dbReference>
<evidence type="ECO:0000256" key="2">
    <source>
        <dbReference type="ARBA" id="ARBA00004922"/>
    </source>
</evidence>
<evidence type="ECO:0000256" key="6">
    <source>
        <dbReference type="ARBA" id="ARBA00023157"/>
    </source>
</evidence>
<keyword evidence="17" id="KW-1185">Reference proteome</keyword>
<evidence type="ECO:0000256" key="4">
    <source>
        <dbReference type="ARBA" id="ARBA00022729"/>
    </source>
</evidence>
<feature type="binding site" evidence="12">
    <location>
        <position position="489"/>
    </location>
    <ligand>
        <name>Ca(2+)</name>
        <dbReference type="ChEBI" id="CHEBI:29108"/>
    </ligand>
</feature>
<evidence type="ECO:0000256" key="12">
    <source>
        <dbReference type="PIRSR" id="PIRSR601382-2"/>
    </source>
</evidence>
<keyword evidence="4 15" id="KW-0732">Signal</keyword>
<comment type="catalytic activity">
    <reaction evidence="9">
        <text>N(4)-(alpha-D-Man-(1-&gt;2)-alpha-D-Man-(1-&gt;2)-alpha-D-Man-(1-&gt;3)-[alpha-D-Man-(1-&gt;3)-[alpha-D-Man-(1-&gt;2)-alpha-D-Man-(1-&gt;6)]-alpha-D-Man-(1-&gt;6)]-beta-D-Man-(1-&gt;4)-beta-D-GlcNAc-(1-&gt;4)-beta-D-GlcNAc)-L-asparaginyl-[protein] (N-glucan mannose isomer 8A1,2,3B1,3) + 3 H2O = N(4)-(alpha-D-Man-(1-&gt;3)-[alpha-D-Man-(1-&gt;3)-[alpha-D-Man-(1-&gt;6)]-alpha-D-Man-(1-&gt;6)]-beta-D-Man-(1-&gt;4)-beta-D-GlcNAc-(1-&gt;4)-beta-D-GlcNAc)-L-asparaginyl-[protein] (N-glucan mannose isomer 5A1,2) + 3 beta-D-mannose</text>
        <dbReference type="Rhea" id="RHEA:56028"/>
        <dbReference type="Rhea" id="RHEA-COMP:14358"/>
        <dbReference type="Rhea" id="RHEA-COMP:14367"/>
        <dbReference type="ChEBI" id="CHEBI:15377"/>
        <dbReference type="ChEBI" id="CHEBI:28563"/>
        <dbReference type="ChEBI" id="CHEBI:59087"/>
        <dbReference type="ChEBI" id="CHEBI:60628"/>
        <dbReference type="EC" id="3.2.1.113"/>
    </reaction>
</comment>
<dbReference type="GO" id="GO:0005509">
    <property type="term" value="F:calcium ion binding"/>
    <property type="evidence" value="ECO:0007669"/>
    <property type="project" value="InterPro"/>
</dbReference>
<dbReference type="GO" id="GO:0016020">
    <property type="term" value="C:membrane"/>
    <property type="evidence" value="ECO:0007669"/>
    <property type="project" value="InterPro"/>
</dbReference>
<evidence type="ECO:0000256" key="1">
    <source>
        <dbReference type="ARBA" id="ARBA00001913"/>
    </source>
</evidence>
<evidence type="ECO:0000313" key="17">
    <source>
        <dbReference type="Proteomes" id="UP001163846"/>
    </source>
</evidence>
<dbReference type="InterPro" id="IPR036026">
    <property type="entry name" value="Seven-hairpin_glycosidases"/>
</dbReference>
<feature type="active site" description="Proton donor" evidence="11">
    <location>
        <position position="362"/>
    </location>
</feature>
<keyword evidence="12" id="KW-0106">Calcium</keyword>
<evidence type="ECO:0000256" key="3">
    <source>
        <dbReference type="ARBA" id="ARBA00007658"/>
    </source>
</evidence>
<dbReference type="GO" id="GO:0005783">
    <property type="term" value="C:endoplasmic reticulum"/>
    <property type="evidence" value="ECO:0007669"/>
    <property type="project" value="TreeGrafter"/>
</dbReference>
<evidence type="ECO:0000313" key="16">
    <source>
        <dbReference type="EMBL" id="KAJ3834487.1"/>
    </source>
</evidence>
<keyword evidence="8 14" id="KW-0326">Glycosidase</keyword>
<dbReference type="EC" id="3.2.1.-" evidence="14"/>
<reference evidence="16" key="1">
    <citation type="submission" date="2022-08" db="EMBL/GenBank/DDBJ databases">
        <authorList>
            <consortium name="DOE Joint Genome Institute"/>
            <person name="Min B."/>
            <person name="Riley R."/>
            <person name="Sierra-Patev S."/>
            <person name="Naranjo-Ortiz M."/>
            <person name="Looney B."/>
            <person name="Konkel Z."/>
            <person name="Slot J.C."/>
            <person name="Sakamoto Y."/>
            <person name="Steenwyk J.L."/>
            <person name="Rokas A."/>
            <person name="Carro J."/>
            <person name="Camarero S."/>
            <person name="Ferreira P."/>
            <person name="Molpeceres G."/>
            <person name="Ruiz-Duenas F.J."/>
            <person name="Serrano A."/>
            <person name="Henrissat B."/>
            <person name="Drula E."/>
            <person name="Hughes K.W."/>
            <person name="Mata J.L."/>
            <person name="Ishikawa N.K."/>
            <person name="Vargas-Isla R."/>
            <person name="Ushijima S."/>
            <person name="Smith C.A."/>
            <person name="Ahrendt S."/>
            <person name="Andreopoulos W."/>
            <person name="He G."/>
            <person name="Labutti K."/>
            <person name="Lipzen A."/>
            <person name="Ng V."/>
            <person name="Sandor L."/>
            <person name="Barry K."/>
            <person name="Martinez A.T."/>
            <person name="Xiao Y."/>
            <person name="Gibbons J.G."/>
            <person name="Terashima K."/>
            <person name="Hibbett D.S."/>
            <person name="Grigoriev I.V."/>
        </authorList>
    </citation>
    <scope>NUCLEOTIDE SEQUENCE</scope>
    <source>
        <strain evidence="16">TFB9207</strain>
    </source>
</reference>
<sequence length="544" mass="59748">MVKLLSPSKWLVILCTACTVSYAGPVQVPNLQLPPSAAANQQAVKDIFLQSYAAYSKFAFGHDSLLPVSKGFVDDRNGWGASIADAMGTMLLMDLTDLFDQALDFMSKVDFRESNTPSSVSLFETTIRYVGGMLSAFELSGKQHQILVQQAQQIVDKMVFSFVKPNQTIPFGEIFFSNNTPIVAVNNVAEAGTLDLEWSRLTLYTGNPLYTKLSEGSVRTIANLPSPFPGLPPQLVDPTDNMFVDAFLTWGGGTDSYLEYLIKYARITNTDDNLFADSWHAAVDSSIKVLQRTSTVGDHTYLADWNAGEILLEGSHLACFQGGNWIFGGKLLNNQTIVDIGLELVEACWNTYASTQTGIGPETFAFMARDGNFTQPTAQELAFYQEHGFWITTSDYIQRPEVLESNFYAWRATGDTKYLDRAASAINSFQKFLVANETNGFAGLNDVNNFEAGLEDDTESFWFAEVLKYLYLTFDDPQRISLDNFVFNTEGQVFEAPPAKAVYGSGSPRSASGQFATKTSAGLPLPVISPDPLITIQPGPMSGQ</sequence>
<gene>
    <name evidence="16" type="ORF">F5878DRAFT_630381</name>
</gene>
<keyword evidence="7" id="KW-0325">Glycoprotein</keyword>
<dbReference type="GO" id="GO:0036503">
    <property type="term" value="P:ERAD pathway"/>
    <property type="evidence" value="ECO:0007669"/>
    <property type="project" value="UniProtKB-ARBA"/>
</dbReference>
<proteinExistence type="inferred from homology"/>
<comment type="cofactor">
    <cofactor evidence="1 12">
        <name>Ca(2+)</name>
        <dbReference type="ChEBI" id="CHEBI:29108"/>
    </cofactor>
</comment>
<evidence type="ECO:0000256" key="15">
    <source>
        <dbReference type="SAM" id="SignalP"/>
    </source>
</evidence>
<evidence type="ECO:0000256" key="14">
    <source>
        <dbReference type="RuleBase" id="RU361193"/>
    </source>
</evidence>